<dbReference type="GeneID" id="43665714"/>
<reference evidence="3 4" key="1">
    <citation type="submission" date="2019-04" db="EMBL/GenBank/DDBJ databases">
        <authorList>
            <consortium name="DOE Joint Genome Institute"/>
            <person name="Mondo S."/>
            <person name="Kjaerbolling I."/>
            <person name="Vesth T."/>
            <person name="Frisvad J.C."/>
            <person name="Nybo J.L."/>
            <person name="Theobald S."/>
            <person name="Kildgaard S."/>
            <person name="Isbrandt T."/>
            <person name="Kuo A."/>
            <person name="Sato A."/>
            <person name="Lyhne E.K."/>
            <person name="Kogle M.E."/>
            <person name="Wiebenga A."/>
            <person name="Kun R.S."/>
            <person name="Lubbers R.J."/>
            <person name="Makela M.R."/>
            <person name="Barry K."/>
            <person name="Chovatia M."/>
            <person name="Clum A."/>
            <person name="Daum C."/>
            <person name="Haridas S."/>
            <person name="He G."/>
            <person name="LaButti K."/>
            <person name="Lipzen A."/>
            <person name="Riley R."/>
            <person name="Salamov A."/>
            <person name="Simmons B.A."/>
            <person name="Magnuson J.K."/>
            <person name="Henrissat B."/>
            <person name="Mortensen U.H."/>
            <person name="Larsen T.O."/>
            <person name="Devries R.P."/>
            <person name="Grigoriev I.V."/>
            <person name="Machida M."/>
            <person name="Baker S.E."/>
            <person name="Andersen M.R."/>
            <person name="Cantor M.N."/>
            <person name="Hua S.X."/>
        </authorList>
    </citation>
    <scope>NUCLEOTIDE SEQUENCE [LARGE SCALE GENOMIC DNA]</scope>
    <source>
        <strain evidence="3 4">CBS 119388</strain>
    </source>
</reference>
<evidence type="ECO:0000313" key="3">
    <source>
        <dbReference type="EMBL" id="KAE8407717.1"/>
    </source>
</evidence>
<name>A0A5N7DMN2_9EURO</name>
<dbReference type="Proteomes" id="UP000325579">
    <property type="component" value="Unassembled WGS sequence"/>
</dbReference>
<protein>
    <submittedName>
        <fullName evidence="3">Uncharacterized protein</fullName>
    </submittedName>
</protein>
<evidence type="ECO:0000256" key="2">
    <source>
        <dbReference type="SAM" id="Phobius"/>
    </source>
</evidence>
<dbReference type="EMBL" id="ML736746">
    <property type="protein sequence ID" value="KAE8407717.1"/>
    <property type="molecule type" value="Genomic_DNA"/>
</dbReference>
<dbReference type="AlphaFoldDB" id="A0A5N7DMN2"/>
<gene>
    <name evidence="3" type="ORF">BDV37DRAFT_239994</name>
</gene>
<proteinExistence type="predicted"/>
<feature type="compositionally biased region" description="Basic residues" evidence="1">
    <location>
        <begin position="11"/>
        <end position="21"/>
    </location>
</feature>
<accession>A0A5N7DMN2</accession>
<evidence type="ECO:0000256" key="1">
    <source>
        <dbReference type="SAM" id="MobiDB-lite"/>
    </source>
</evidence>
<keyword evidence="2" id="KW-0812">Transmembrane</keyword>
<keyword evidence="4" id="KW-1185">Reference proteome</keyword>
<keyword evidence="2" id="KW-1133">Transmembrane helix</keyword>
<sequence length="67" mass="8101">MKGKMEESCWRNRKRKRKRVRGCKDNKQKSEYNKMFLGRYTPSMSCLVGTTTMYFLVLTNRRVSEEQ</sequence>
<feature type="transmembrane region" description="Helical" evidence="2">
    <location>
        <begin position="40"/>
        <end position="58"/>
    </location>
</feature>
<organism evidence="3 4">
    <name type="scientific">Aspergillus pseudonomiae</name>
    <dbReference type="NCBI Taxonomy" id="1506151"/>
    <lineage>
        <taxon>Eukaryota</taxon>
        <taxon>Fungi</taxon>
        <taxon>Dikarya</taxon>
        <taxon>Ascomycota</taxon>
        <taxon>Pezizomycotina</taxon>
        <taxon>Eurotiomycetes</taxon>
        <taxon>Eurotiomycetidae</taxon>
        <taxon>Eurotiales</taxon>
        <taxon>Aspergillaceae</taxon>
        <taxon>Aspergillus</taxon>
        <taxon>Aspergillus subgen. Circumdati</taxon>
    </lineage>
</organism>
<dbReference type="RefSeq" id="XP_031945036.1">
    <property type="nucleotide sequence ID" value="XM_032081023.1"/>
</dbReference>
<evidence type="ECO:0000313" key="4">
    <source>
        <dbReference type="Proteomes" id="UP000325579"/>
    </source>
</evidence>
<feature type="region of interest" description="Disordered" evidence="1">
    <location>
        <begin position="1"/>
        <end position="25"/>
    </location>
</feature>
<keyword evidence="2" id="KW-0472">Membrane</keyword>
<feature type="compositionally biased region" description="Basic and acidic residues" evidence="1">
    <location>
        <begin position="1"/>
        <end position="10"/>
    </location>
</feature>